<dbReference type="OrthoDB" id="1624015at2"/>
<dbReference type="RefSeq" id="WP_144351710.1">
    <property type="nucleotide sequence ID" value="NZ_CP036259.1"/>
</dbReference>
<proteinExistence type="inferred from homology"/>
<dbReference type="InterPro" id="IPR005119">
    <property type="entry name" value="LysR_subst-bd"/>
</dbReference>
<organism evidence="6 7">
    <name type="scientific">Sporomusa termitida</name>
    <dbReference type="NCBI Taxonomy" id="2377"/>
    <lineage>
        <taxon>Bacteria</taxon>
        <taxon>Bacillati</taxon>
        <taxon>Bacillota</taxon>
        <taxon>Negativicutes</taxon>
        <taxon>Selenomonadales</taxon>
        <taxon>Sporomusaceae</taxon>
        <taxon>Sporomusa</taxon>
    </lineage>
</organism>
<evidence type="ECO:0000256" key="4">
    <source>
        <dbReference type="ARBA" id="ARBA00023163"/>
    </source>
</evidence>
<comment type="similarity">
    <text evidence="1">Belongs to the LysR transcriptional regulatory family.</text>
</comment>
<keyword evidence="4" id="KW-0804">Transcription</keyword>
<evidence type="ECO:0000259" key="5">
    <source>
        <dbReference type="PROSITE" id="PS50931"/>
    </source>
</evidence>
<evidence type="ECO:0000256" key="2">
    <source>
        <dbReference type="ARBA" id="ARBA00023015"/>
    </source>
</evidence>
<keyword evidence="3" id="KW-0238">DNA-binding</keyword>
<dbReference type="InterPro" id="IPR050950">
    <property type="entry name" value="HTH-type_LysR_regulators"/>
</dbReference>
<dbReference type="PANTHER" id="PTHR30419">
    <property type="entry name" value="HTH-TYPE TRANSCRIPTIONAL REGULATOR YBHD"/>
    <property type="match status" value="1"/>
</dbReference>
<dbReference type="GO" id="GO:0005829">
    <property type="term" value="C:cytosol"/>
    <property type="evidence" value="ECO:0007669"/>
    <property type="project" value="TreeGrafter"/>
</dbReference>
<dbReference type="PRINTS" id="PR00039">
    <property type="entry name" value="HTHLYSR"/>
</dbReference>
<gene>
    <name evidence="6" type="primary">gltC_8</name>
    <name evidence="6" type="ORF">SPTER_37360</name>
</gene>
<dbReference type="SUPFAM" id="SSF53850">
    <property type="entry name" value="Periplasmic binding protein-like II"/>
    <property type="match status" value="1"/>
</dbReference>
<dbReference type="InterPro" id="IPR000847">
    <property type="entry name" value="LysR_HTH_N"/>
</dbReference>
<dbReference type="KEGG" id="sted:SPTER_37360"/>
<dbReference type="FunFam" id="1.10.10.10:FF:000001">
    <property type="entry name" value="LysR family transcriptional regulator"/>
    <property type="match status" value="1"/>
</dbReference>
<dbReference type="Pfam" id="PF03466">
    <property type="entry name" value="LysR_substrate"/>
    <property type="match status" value="1"/>
</dbReference>
<sequence length="292" mass="33162">MDIRQLEYFIEVARQRSFSKAAETLHVSQPSISKTIKDLETQLGSTLFYRNTKIVELTDAGEAILEQAQQIVSSFLNINVQLKGITKLQTGKIHIGLPPITGVSDFAQSLGQFKNEYPNIQIKLYEYGSKKIELGIQDGTLDMGIIYVPCEEEELYEKLSFVRDRLNIVMHPQHPLAGRSVIAYQDLKDEQFVLYSNDYILHDKIIERCKAAGFIPHIIFETSQQELMTQIVAARLGVALLPGKVCRELNPDSFTTLPMADPQLYLQLAMAWKKGRYLSHAARELIAFIKQE</sequence>
<evidence type="ECO:0000313" key="6">
    <source>
        <dbReference type="EMBL" id="QDR82311.1"/>
    </source>
</evidence>
<keyword evidence="2" id="KW-0805">Transcription regulation</keyword>
<dbReference type="PANTHER" id="PTHR30419:SF8">
    <property type="entry name" value="NITROGEN ASSIMILATION TRANSCRIPTIONAL ACTIVATOR-RELATED"/>
    <property type="match status" value="1"/>
</dbReference>
<name>A0A517DY75_9FIRM</name>
<dbReference type="Gene3D" id="1.10.10.10">
    <property type="entry name" value="Winged helix-like DNA-binding domain superfamily/Winged helix DNA-binding domain"/>
    <property type="match status" value="1"/>
</dbReference>
<keyword evidence="7" id="KW-1185">Reference proteome</keyword>
<dbReference type="CDD" id="cd08438">
    <property type="entry name" value="PBP2_CidR"/>
    <property type="match status" value="1"/>
</dbReference>
<feature type="domain" description="HTH lysR-type" evidence="5">
    <location>
        <begin position="1"/>
        <end position="58"/>
    </location>
</feature>
<evidence type="ECO:0000313" key="7">
    <source>
        <dbReference type="Proteomes" id="UP000320776"/>
    </source>
</evidence>
<evidence type="ECO:0000256" key="3">
    <source>
        <dbReference type="ARBA" id="ARBA00023125"/>
    </source>
</evidence>
<dbReference type="InterPro" id="IPR036390">
    <property type="entry name" value="WH_DNA-bd_sf"/>
</dbReference>
<dbReference type="SUPFAM" id="SSF46785">
    <property type="entry name" value="Winged helix' DNA-binding domain"/>
    <property type="match status" value="1"/>
</dbReference>
<dbReference type="AlphaFoldDB" id="A0A517DY75"/>
<dbReference type="Proteomes" id="UP000320776">
    <property type="component" value="Chromosome"/>
</dbReference>
<accession>A0A517DY75</accession>
<reference evidence="6 7" key="1">
    <citation type="submission" date="2019-02" db="EMBL/GenBank/DDBJ databases">
        <title>Closed genome of Sporomusa termitida DSM 4440.</title>
        <authorList>
            <person name="Poehlein A."/>
            <person name="Daniel R."/>
        </authorList>
    </citation>
    <scope>NUCLEOTIDE SEQUENCE [LARGE SCALE GENOMIC DNA]</scope>
    <source>
        <strain evidence="6 7">DSM 4440</strain>
    </source>
</reference>
<dbReference type="GO" id="GO:0003700">
    <property type="term" value="F:DNA-binding transcription factor activity"/>
    <property type="evidence" value="ECO:0007669"/>
    <property type="project" value="InterPro"/>
</dbReference>
<dbReference type="Gene3D" id="3.40.190.290">
    <property type="match status" value="1"/>
</dbReference>
<dbReference type="EMBL" id="CP036259">
    <property type="protein sequence ID" value="QDR82311.1"/>
    <property type="molecule type" value="Genomic_DNA"/>
</dbReference>
<dbReference type="InterPro" id="IPR036388">
    <property type="entry name" value="WH-like_DNA-bd_sf"/>
</dbReference>
<dbReference type="Pfam" id="PF00126">
    <property type="entry name" value="HTH_1"/>
    <property type="match status" value="1"/>
</dbReference>
<dbReference type="PROSITE" id="PS50931">
    <property type="entry name" value="HTH_LYSR"/>
    <property type="match status" value="1"/>
</dbReference>
<protein>
    <submittedName>
        <fullName evidence="6">HTH-type transcriptional regulator GltC</fullName>
    </submittedName>
</protein>
<evidence type="ECO:0000256" key="1">
    <source>
        <dbReference type="ARBA" id="ARBA00009437"/>
    </source>
</evidence>
<dbReference type="GO" id="GO:0003677">
    <property type="term" value="F:DNA binding"/>
    <property type="evidence" value="ECO:0007669"/>
    <property type="project" value="UniProtKB-KW"/>
</dbReference>